<accession>A0A4Y9ZG10</accession>
<dbReference type="AlphaFoldDB" id="A0A4Y9ZG10"/>
<dbReference type="Pfam" id="PF17667">
    <property type="entry name" value="Pkinase_fungal"/>
    <property type="match status" value="1"/>
</dbReference>
<reference evidence="2 3" key="1">
    <citation type="submission" date="2019-02" db="EMBL/GenBank/DDBJ databases">
        <title>Genome sequencing of the rare red list fungi Dentipellis fragilis.</title>
        <authorList>
            <person name="Buettner E."/>
            <person name="Kellner H."/>
        </authorList>
    </citation>
    <scope>NUCLEOTIDE SEQUENCE [LARGE SCALE GENOMIC DNA]</scope>
    <source>
        <strain evidence="2 3">DSM 105465</strain>
    </source>
</reference>
<organism evidence="2 3">
    <name type="scientific">Dentipellis fragilis</name>
    <dbReference type="NCBI Taxonomy" id="205917"/>
    <lineage>
        <taxon>Eukaryota</taxon>
        <taxon>Fungi</taxon>
        <taxon>Dikarya</taxon>
        <taxon>Basidiomycota</taxon>
        <taxon>Agaricomycotina</taxon>
        <taxon>Agaricomycetes</taxon>
        <taxon>Russulales</taxon>
        <taxon>Hericiaceae</taxon>
        <taxon>Dentipellis</taxon>
    </lineage>
</organism>
<name>A0A4Y9ZG10_9AGAM</name>
<feature type="domain" description="Fungal-type protein kinase" evidence="1">
    <location>
        <begin position="101"/>
        <end position="239"/>
    </location>
</feature>
<gene>
    <name evidence="2" type="ORF">EVG20_g194</name>
</gene>
<dbReference type="InterPro" id="IPR040976">
    <property type="entry name" value="Pkinase_fungal"/>
</dbReference>
<keyword evidence="3" id="KW-1185">Reference proteome</keyword>
<sequence length="413" mass="47371">MNDSEGCSYKVIVRDEVDGIGNSAKHYFLIPSPAEFRLVATGRGYVALDLQTRKKVGQWLKDSWRINPIDVKEYEIYAELLRIIPDVSWCGQVDLLPYRQSRHVYGIKGRPLREFKSTKEMVDAVFDALAAHWDAYTREKILHRDISGGNILIVDEGETLEDTWHLDRLGLVEVDDGSGWTAQEMAYRELALCYDSEAIFIHAQHTGHLAIHVGSNPGRPAQDHEYSDALESFAHVITYFILRYRPWTLRLFRSSMHKLSDEALEDDGGEVIGGDGKRYFFGNTLFDSRSLENAMPSHLAGLINDLRMAFRKFYAIPCTEEDIEDQRQAQAKLRSPDLFFSIKQRYSDDAWAMGLWLTRARTSSNPRHRSLNWLGRRGRHILVSRLVLRAISSPRSCARVKQLGSPDRHWNTS</sequence>
<proteinExistence type="predicted"/>
<dbReference type="Proteomes" id="UP000298327">
    <property type="component" value="Unassembled WGS sequence"/>
</dbReference>
<comment type="caution">
    <text evidence="2">The sequence shown here is derived from an EMBL/GenBank/DDBJ whole genome shotgun (WGS) entry which is preliminary data.</text>
</comment>
<evidence type="ECO:0000259" key="1">
    <source>
        <dbReference type="Pfam" id="PF17667"/>
    </source>
</evidence>
<dbReference type="OrthoDB" id="5592585at2759"/>
<evidence type="ECO:0000313" key="3">
    <source>
        <dbReference type="Proteomes" id="UP000298327"/>
    </source>
</evidence>
<dbReference type="EMBL" id="SEOQ01000004">
    <property type="protein sequence ID" value="TFY72833.1"/>
    <property type="molecule type" value="Genomic_DNA"/>
</dbReference>
<evidence type="ECO:0000313" key="2">
    <source>
        <dbReference type="EMBL" id="TFY72833.1"/>
    </source>
</evidence>
<protein>
    <recommendedName>
        <fullName evidence="1">Fungal-type protein kinase domain-containing protein</fullName>
    </recommendedName>
</protein>